<dbReference type="PANTHER" id="PTHR12302:SF3">
    <property type="entry name" value="SERINE_THREONINE-PROTEIN KINASE 31"/>
    <property type="match status" value="1"/>
</dbReference>
<evidence type="ECO:0000256" key="1">
    <source>
        <dbReference type="ARBA" id="ARBA00022722"/>
    </source>
</evidence>
<dbReference type="Pfam" id="PF00565">
    <property type="entry name" value="SNase"/>
    <property type="match status" value="1"/>
</dbReference>
<dbReference type="InterPro" id="IPR016071">
    <property type="entry name" value="Staphylococal_nuclease_OB-fold"/>
</dbReference>
<evidence type="ECO:0000259" key="5">
    <source>
        <dbReference type="PROSITE" id="PS50830"/>
    </source>
</evidence>
<dbReference type="GO" id="GO:0016787">
    <property type="term" value="F:hydrolase activity"/>
    <property type="evidence" value="ECO:0007669"/>
    <property type="project" value="UniProtKB-KW"/>
</dbReference>
<dbReference type="PANTHER" id="PTHR12302">
    <property type="entry name" value="EBNA2 BINDING PROTEIN P100"/>
    <property type="match status" value="1"/>
</dbReference>
<dbReference type="Proteomes" id="UP000192393">
    <property type="component" value="Unassembled WGS sequence"/>
</dbReference>
<dbReference type="CDD" id="cd00175">
    <property type="entry name" value="SNc"/>
    <property type="match status" value="1"/>
</dbReference>
<dbReference type="EMBL" id="FWXS01000002">
    <property type="protein sequence ID" value="SMC42427.1"/>
    <property type="molecule type" value="Genomic_DNA"/>
</dbReference>
<dbReference type="AlphaFoldDB" id="A0A1W1Z1R7"/>
<dbReference type="Gene3D" id="2.40.50.90">
    <property type="match status" value="1"/>
</dbReference>
<keyword evidence="2 6" id="KW-0255">Endonuclease</keyword>
<sequence>MVINLIYIALLLFVSCSSPQVQITESNAEITSAKNNSENNFTAKVIRIIDGDTIEVLYHELPVTIRLEHIDCPEKKQPFGTKAKQTLSELCFGQNIEIEFNGDKDRNGRYICVLYNEDGTNINKKMISLGMAWHFKKYSKDNSYAELENEARKNKVGLWQESNPIPPWDWRK</sequence>
<name>A0A1W1Z1R7_9FLAO</name>
<dbReference type="InterPro" id="IPR035437">
    <property type="entry name" value="SNase_OB-fold_sf"/>
</dbReference>
<evidence type="ECO:0000313" key="7">
    <source>
        <dbReference type="Proteomes" id="UP000192393"/>
    </source>
</evidence>
<keyword evidence="4" id="KW-0732">Signal</keyword>
<organism evidence="6 7">
    <name type="scientific">Moheibacter sediminis</name>
    <dbReference type="NCBI Taxonomy" id="1434700"/>
    <lineage>
        <taxon>Bacteria</taxon>
        <taxon>Pseudomonadati</taxon>
        <taxon>Bacteroidota</taxon>
        <taxon>Flavobacteriia</taxon>
        <taxon>Flavobacteriales</taxon>
        <taxon>Weeksellaceae</taxon>
        <taxon>Moheibacter</taxon>
    </lineage>
</organism>
<reference evidence="6 7" key="1">
    <citation type="submission" date="2017-04" db="EMBL/GenBank/DDBJ databases">
        <authorList>
            <person name="Afonso C.L."/>
            <person name="Miller P.J."/>
            <person name="Scott M.A."/>
            <person name="Spackman E."/>
            <person name="Goraichik I."/>
            <person name="Dimitrov K.M."/>
            <person name="Suarez D.L."/>
            <person name="Swayne D.E."/>
        </authorList>
    </citation>
    <scope>NUCLEOTIDE SEQUENCE [LARGE SCALE GENOMIC DNA]</scope>
    <source>
        <strain evidence="6 7">CGMCC 1.12708</strain>
    </source>
</reference>
<keyword evidence="7" id="KW-1185">Reference proteome</keyword>
<evidence type="ECO:0000256" key="3">
    <source>
        <dbReference type="ARBA" id="ARBA00022801"/>
    </source>
</evidence>
<keyword evidence="3" id="KW-0378">Hydrolase</keyword>
<feature type="domain" description="TNase-like" evidence="5">
    <location>
        <begin position="39"/>
        <end position="161"/>
    </location>
</feature>
<dbReference type="GO" id="GO:0004519">
    <property type="term" value="F:endonuclease activity"/>
    <property type="evidence" value="ECO:0007669"/>
    <property type="project" value="UniProtKB-KW"/>
</dbReference>
<evidence type="ECO:0000256" key="4">
    <source>
        <dbReference type="SAM" id="SignalP"/>
    </source>
</evidence>
<keyword evidence="1" id="KW-0540">Nuclease</keyword>
<dbReference type="STRING" id="1434700.SAMN06296427_102121"/>
<dbReference type="PROSITE" id="PS50830">
    <property type="entry name" value="TNASE_3"/>
    <property type="match status" value="1"/>
</dbReference>
<evidence type="ECO:0000256" key="2">
    <source>
        <dbReference type="ARBA" id="ARBA00022759"/>
    </source>
</evidence>
<protein>
    <submittedName>
        <fullName evidence="6">Endonuclease YncB, thermonuclease family</fullName>
    </submittedName>
</protein>
<evidence type="ECO:0000313" key="6">
    <source>
        <dbReference type="EMBL" id="SMC42427.1"/>
    </source>
</evidence>
<dbReference type="PROSITE" id="PS01123">
    <property type="entry name" value="TNASE_1"/>
    <property type="match status" value="1"/>
</dbReference>
<dbReference type="GO" id="GO:0003676">
    <property type="term" value="F:nucleic acid binding"/>
    <property type="evidence" value="ECO:0007669"/>
    <property type="project" value="InterPro"/>
</dbReference>
<accession>A0A1W1Z1R7</accession>
<gene>
    <name evidence="6" type="ORF">SAMN06296427_102121</name>
</gene>
<proteinExistence type="predicted"/>
<dbReference type="SMART" id="SM00318">
    <property type="entry name" value="SNc"/>
    <property type="match status" value="1"/>
</dbReference>
<dbReference type="InterPro" id="IPR002071">
    <property type="entry name" value="Thermonucl_AS"/>
</dbReference>
<feature type="signal peptide" evidence="4">
    <location>
        <begin position="1"/>
        <end position="23"/>
    </location>
</feature>
<feature type="chain" id="PRO_5013117073" evidence="4">
    <location>
        <begin position="24"/>
        <end position="172"/>
    </location>
</feature>
<dbReference type="SUPFAM" id="SSF50199">
    <property type="entry name" value="Staphylococcal nuclease"/>
    <property type="match status" value="1"/>
</dbReference>